<dbReference type="Proteomes" id="UP000054564">
    <property type="component" value="Unassembled WGS sequence"/>
</dbReference>
<comment type="caution">
    <text evidence="1">The sequence shown here is derived from an EMBL/GenBank/DDBJ whole genome shotgun (WGS) entry which is preliminary data.</text>
</comment>
<sequence>MTEFLVHCHIPSHYRPVQEVLAKHEILHWSAFKGTSLETLKSLGLGWGPARLIHIRVLQMKAPVVLSDKLVIDDFLQLCHICQSSARTRCIRETRDLALLD</sequence>
<gene>
    <name evidence="1" type="ORF">PSTG_05327</name>
</gene>
<dbReference type="AlphaFoldDB" id="A0A0L0VQS4"/>
<accession>A0A0L0VQS4</accession>
<evidence type="ECO:0000313" key="1">
    <source>
        <dbReference type="EMBL" id="KNF01547.1"/>
    </source>
</evidence>
<dbReference type="OrthoDB" id="2509314at2759"/>
<dbReference type="EMBL" id="AJIL01000029">
    <property type="protein sequence ID" value="KNF01547.1"/>
    <property type="molecule type" value="Genomic_DNA"/>
</dbReference>
<protein>
    <submittedName>
        <fullName evidence="1">Uncharacterized protein</fullName>
    </submittedName>
</protein>
<reference evidence="2" key="1">
    <citation type="submission" date="2014-03" db="EMBL/GenBank/DDBJ databases">
        <title>The Genome Sequence of Puccinia striiformis f. sp. tritici PST-78.</title>
        <authorList>
            <consortium name="The Broad Institute Genome Sequencing Platform"/>
            <person name="Cuomo C."/>
            <person name="Hulbert S."/>
            <person name="Chen X."/>
            <person name="Walker B."/>
            <person name="Young S.K."/>
            <person name="Zeng Q."/>
            <person name="Gargeya S."/>
            <person name="Fitzgerald M."/>
            <person name="Haas B."/>
            <person name="Abouelleil A."/>
            <person name="Alvarado L."/>
            <person name="Arachchi H.M."/>
            <person name="Berlin A.M."/>
            <person name="Chapman S.B."/>
            <person name="Goldberg J."/>
            <person name="Griggs A."/>
            <person name="Gujja S."/>
            <person name="Hansen M."/>
            <person name="Howarth C."/>
            <person name="Imamovic A."/>
            <person name="Larimer J."/>
            <person name="McCowan C."/>
            <person name="Montmayeur A."/>
            <person name="Murphy C."/>
            <person name="Neiman D."/>
            <person name="Pearson M."/>
            <person name="Priest M."/>
            <person name="Roberts A."/>
            <person name="Saif S."/>
            <person name="Shea T."/>
            <person name="Sisk P."/>
            <person name="Sykes S."/>
            <person name="Wortman J."/>
            <person name="Nusbaum C."/>
            <person name="Birren B."/>
        </authorList>
    </citation>
    <scope>NUCLEOTIDE SEQUENCE [LARGE SCALE GENOMIC DNA]</scope>
    <source>
        <strain evidence="2">race PST-78</strain>
    </source>
</reference>
<proteinExistence type="predicted"/>
<keyword evidence="2" id="KW-1185">Reference proteome</keyword>
<organism evidence="1 2">
    <name type="scientific">Puccinia striiformis f. sp. tritici PST-78</name>
    <dbReference type="NCBI Taxonomy" id="1165861"/>
    <lineage>
        <taxon>Eukaryota</taxon>
        <taxon>Fungi</taxon>
        <taxon>Dikarya</taxon>
        <taxon>Basidiomycota</taxon>
        <taxon>Pucciniomycotina</taxon>
        <taxon>Pucciniomycetes</taxon>
        <taxon>Pucciniales</taxon>
        <taxon>Pucciniaceae</taxon>
        <taxon>Puccinia</taxon>
    </lineage>
</organism>
<name>A0A0L0VQS4_9BASI</name>
<evidence type="ECO:0000313" key="2">
    <source>
        <dbReference type="Proteomes" id="UP000054564"/>
    </source>
</evidence>